<evidence type="ECO:0000256" key="1">
    <source>
        <dbReference type="PROSITE-ProRule" id="PRU00283"/>
    </source>
</evidence>
<feature type="region of interest" description="Disordered" evidence="2">
    <location>
        <begin position="408"/>
        <end position="476"/>
    </location>
</feature>
<feature type="domain" description="Kinesin motor" evidence="3">
    <location>
        <begin position="732"/>
        <end position="1147"/>
    </location>
</feature>
<dbReference type="PROSITE" id="PS50067">
    <property type="entry name" value="KINESIN_MOTOR_2"/>
    <property type="match status" value="1"/>
</dbReference>
<dbReference type="AlphaFoldDB" id="A0A0G4EZZ8"/>
<dbReference type="InterPro" id="IPR027417">
    <property type="entry name" value="P-loop_NTPase"/>
</dbReference>
<feature type="region of interest" description="Disordered" evidence="2">
    <location>
        <begin position="563"/>
        <end position="586"/>
    </location>
</feature>
<dbReference type="Pfam" id="PF00225">
    <property type="entry name" value="Kinesin"/>
    <property type="match status" value="1"/>
</dbReference>
<dbReference type="Gene3D" id="3.40.850.10">
    <property type="entry name" value="Kinesin motor domain"/>
    <property type="match status" value="1"/>
</dbReference>
<evidence type="ECO:0000259" key="3">
    <source>
        <dbReference type="PROSITE" id="PS50067"/>
    </source>
</evidence>
<feature type="compositionally biased region" description="Basic and acidic residues" evidence="2">
    <location>
        <begin position="97"/>
        <end position="106"/>
    </location>
</feature>
<feature type="compositionally biased region" description="Polar residues" evidence="2">
    <location>
        <begin position="263"/>
        <end position="283"/>
    </location>
</feature>
<dbReference type="PRINTS" id="PR00380">
    <property type="entry name" value="KINESINHEAVY"/>
</dbReference>
<dbReference type="PANTHER" id="PTHR47972">
    <property type="entry name" value="KINESIN-LIKE PROTEIN KLP-3"/>
    <property type="match status" value="1"/>
</dbReference>
<dbReference type="EMBL" id="CDMZ01000028">
    <property type="protein sequence ID" value="CEM04837.1"/>
    <property type="molecule type" value="Genomic_DNA"/>
</dbReference>
<protein>
    <recommendedName>
        <fullName evidence="3">Kinesin motor domain-containing protein</fullName>
    </recommendedName>
</protein>
<comment type="similarity">
    <text evidence="1">Belongs to the TRAFAC class myosin-kinesin ATPase superfamily. Kinesin family.</text>
</comment>
<feature type="compositionally biased region" description="Basic and acidic residues" evidence="2">
    <location>
        <begin position="433"/>
        <end position="450"/>
    </location>
</feature>
<sequence>MQQRREVSVNSRGAEGGPSIPQSPRGPNGANASLQHTQEGDGSGEGELSRYQQLLLWQEKRKTGTGGMRPSLSFHGLPAAPAQERMSTRKRKSITKRPTDPHDHHPYQALMKENEEINPPEEGNGGRDLPLSKKVRSSSTFLKETAPLADRTQNQLLQGTSPEAAFASFGPPSHLPLPPPESPKKQGNADPPPHQQKPHSSPLATITSPSLRADAAQPGQTGRTKKTNKTTTQERKKVTGQEEEEEEQIHQPFPFSSAHDGAQTETVRTSLFQPSLPLLSTSAPFPNAPHLPLPLPLGPSSLRGETEREAKEETRQPRDQMEVQDDEDILEEEEEEESSDDEIPDGLLVDSESDGERAKARRESGKRGVEAEEEGEGESLVRDDMALRWLSGVARKLDEIDHAVRSRPCLLPPASSSSAAIAETTSSSSAIAETKRTRGGRKEKEKEKMRSVAGAEDALNKKDPTAEEDQILKMTASARGKVAAVRAVVKRMLIRQEKEKEGEDRKKRAAKEGKGGLLFLPPYACPASYAHSSPQTHSSSDIIPSASGALTFSQEKLIQPGRQAAIGTQAPEEDGDTVMGGGEEKGLQRDAMALRGGEGRGEGIVEVAQMCHQKEEEEQKGAIAEEENNQRTNADQGQRRGAPPRRSLQPLAGARQEWRESVLRRVENLRTQFKVQDTSFQETLQLKDAEILRLRRVAESKNASIEDLRRQLQDGEGLRSRLHAFLESLRGHIRVFLRMRPPVGAELGNGLTEEMPVQFVDNESKRMVEWVGGAAEETGERRRGTGRRADARGQRERQRPRALYHCDGAFSPETSQQEIFDEAVRPFVQSAIDGERVSVFAYGQTGSGKTYTMAGPQGGVFDLGGGCGGGGSGELPPDAGVLPRALQFLFKEKARLDSLRGDSVTATGVKIHIEIAAMEMYGSELRDLLVDSDKDKEREKVQVALAQGVTSKTSKKKTFAGPFGKIDVQPLTSIRVFSPHEAFAVLSRATAKRVTARTAHNDTSSRSHAIFQLRIVREERGAETQQQQQQDQQGASGRHTSMQTGCLNLIDLAGSERLPPGEQVCASLLNECKAINLSLSHLGQCVCDLVRKKAHINFRNHQLTWLLQDCLGGPKSKCVFIVTLSPLPSHSMETKNSLNFASTVLLGGMTDE</sequence>
<feature type="region of interest" description="Disordered" evidence="2">
    <location>
        <begin position="772"/>
        <end position="799"/>
    </location>
</feature>
<feature type="binding site" evidence="1">
    <location>
        <begin position="843"/>
        <end position="850"/>
    </location>
    <ligand>
        <name>ATP</name>
        <dbReference type="ChEBI" id="CHEBI:30616"/>
    </ligand>
</feature>
<keyword evidence="1" id="KW-0505">Motor protein</keyword>
<feature type="region of interest" description="Disordered" evidence="2">
    <location>
        <begin position="612"/>
        <end position="654"/>
    </location>
</feature>
<dbReference type="SMART" id="SM00129">
    <property type="entry name" value="KISc"/>
    <property type="match status" value="1"/>
</dbReference>
<dbReference type="SUPFAM" id="SSF52540">
    <property type="entry name" value="P-loop containing nucleoside triphosphate hydrolases"/>
    <property type="match status" value="1"/>
</dbReference>
<reference evidence="4" key="1">
    <citation type="submission" date="2014-11" db="EMBL/GenBank/DDBJ databases">
        <authorList>
            <person name="Otto D Thomas"/>
            <person name="Naeem Raeece"/>
        </authorList>
    </citation>
    <scope>NUCLEOTIDE SEQUENCE</scope>
</reference>
<proteinExistence type="inferred from homology"/>
<feature type="compositionally biased region" description="Pro residues" evidence="2">
    <location>
        <begin position="286"/>
        <end position="297"/>
    </location>
</feature>
<name>A0A0G4EZZ8_9ALVE</name>
<feature type="compositionally biased region" description="Basic and acidic residues" evidence="2">
    <location>
        <begin position="778"/>
        <end position="799"/>
    </location>
</feature>
<evidence type="ECO:0000256" key="2">
    <source>
        <dbReference type="SAM" id="MobiDB-lite"/>
    </source>
</evidence>
<dbReference type="GO" id="GO:0015630">
    <property type="term" value="C:microtubule cytoskeleton"/>
    <property type="evidence" value="ECO:0007669"/>
    <property type="project" value="TreeGrafter"/>
</dbReference>
<dbReference type="GO" id="GO:0008017">
    <property type="term" value="F:microtubule binding"/>
    <property type="evidence" value="ECO:0007669"/>
    <property type="project" value="InterPro"/>
</dbReference>
<feature type="compositionally biased region" description="Acidic residues" evidence="2">
    <location>
        <begin position="322"/>
        <end position="344"/>
    </location>
</feature>
<dbReference type="GO" id="GO:0003777">
    <property type="term" value="F:microtubule motor activity"/>
    <property type="evidence" value="ECO:0007669"/>
    <property type="project" value="InterPro"/>
</dbReference>
<feature type="region of interest" description="Disordered" evidence="2">
    <location>
        <begin position="1"/>
        <end position="383"/>
    </location>
</feature>
<dbReference type="VEuPathDB" id="CryptoDB:Cvel_14421"/>
<feature type="compositionally biased region" description="Polar residues" evidence="2">
    <location>
        <begin position="151"/>
        <end position="161"/>
    </location>
</feature>
<dbReference type="GO" id="GO:0007018">
    <property type="term" value="P:microtubule-based movement"/>
    <property type="evidence" value="ECO:0007669"/>
    <property type="project" value="InterPro"/>
</dbReference>
<keyword evidence="1" id="KW-0067">ATP-binding</keyword>
<feature type="compositionally biased region" description="Basic and acidic residues" evidence="2">
    <location>
        <begin position="304"/>
        <end position="321"/>
    </location>
</feature>
<dbReference type="InterPro" id="IPR036961">
    <property type="entry name" value="Kinesin_motor_dom_sf"/>
</dbReference>
<evidence type="ECO:0000313" key="4">
    <source>
        <dbReference type="EMBL" id="CEM04837.1"/>
    </source>
</evidence>
<feature type="compositionally biased region" description="Basic and acidic residues" evidence="2">
    <location>
        <begin position="354"/>
        <end position="370"/>
    </location>
</feature>
<accession>A0A0G4EZZ8</accession>
<gene>
    <name evidence="4" type="ORF">Cvel_14421</name>
</gene>
<dbReference type="PANTHER" id="PTHR47972:SF28">
    <property type="entry name" value="KINESIN-LIKE PROTEIN KLP-3"/>
    <property type="match status" value="1"/>
</dbReference>
<organism evidence="4">
    <name type="scientific">Chromera velia CCMP2878</name>
    <dbReference type="NCBI Taxonomy" id="1169474"/>
    <lineage>
        <taxon>Eukaryota</taxon>
        <taxon>Sar</taxon>
        <taxon>Alveolata</taxon>
        <taxon>Colpodellida</taxon>
        <taxon>Chromeraceae</taxon>
        <taxon>Chromera</taxon>
    </lineage>
</organism>
<dbReference type="InterPro" id="IPR027640">
    <property type="entry name" value="Kinesin-like_fam"/>
</dbReference>
<dbReference type="InterPro" id="IPR001752">
    <property type="entry name" value="Kinesin_motor_dom"/>
</dbReference>
<keyword evidence="1" id="KW-0547">Nucleotide-binding</keyword>
<feature type="region of interest" description="Disordered" evidence="2">
    <location>
        <begin position="1021"/>
        <end position="1040"/>
    </location>
</feature>
<dbReference type="GO" id="GO:0005524">
    <property type="term" value="F:ATP binding"/>
    <property type="evidence" value="ECO:0007669"/>
    <property type="project" value="UniProtKB-UniRule"/>
</dbReference>
<feature type="compositionally biased region" description="Low complexity" evidence="2">
    <location>
        <begin position="414"/>
        <end position="432"/>
    </location>
</feature>